<organism evidence="1">
    <name type="scientific">freshwater metagenome</name>
    <dbReference type="NCBI Taxonomy" id="449393"/>
    <lineage>
        <taxon>unclassified sequences</taxon>
        <taxon>metagenomes</taxon>
        <taxon>ecological metagenomes</taxon>
    </lineage>
</organism>
<protein>
    <submittedName>
        <fullName evidence="1">Unannotated protein</fullName>
    </submittedName>
</protein>
<reference evidence="1" key="1">
    <citation type="submission" date="2020-05" db="EMBL/GenBank/DDBJ databases">
        <authorList>
            <person name="Chiriac C."/>
            <person name="Salcher M."/>
            <person name="Ghai R."/>
            <person name="Kavagutti S V."/>
        </authorList>
    </citation>
    <scope>NUCLEOTIDE SEQUENCE</scope>
</reference>
<evidence type="ECO:0000313" key="1">
    <source>
        <dbReference type="EMBL" id="CAB4619344.1"/>
    </source>
</evidence>
<sequence>MGSPKFYVASPIGDRTAGPEALTQLVDAIRRRGIEAYLIPMVNFRGRRNDPEYDIYDFDVAEEIADHKNSYFVLSEVSPIESYRELKQIPRERTWMGWFSVNNSPDPRARYFRPSENSCSTFPPGFIPDVPAVPADLNLDSAIDSGLMQTIREAKKRVGGANLGKAKALATEAVSIAYAQRVVNSDINFFAQSFYGQGFVREILGKHAPIITDPIRIVDVPNLPRERNVVLYNKVKSWSLIPDVMKLMPNVEFRAIEGMSYQQVVEALSTATVYLELGHLPGRDRMPREAAHFGTPVVCLARGAGYCWQDVPLPVEYRVAYREGWANQAAIALQRVLDDPSQAAIDQGDYRCWVAGERDRYEIAIDQWLELALSR</sequence>
<gene>
    <name evidence="1" type="ORF">UFOPK1908_00636</name>
</gene>
<accession>A0A6J6I7H5</accession>
<dbReference type="AlphaFoldDB" id="A0A6J6I7H5"/>
<name>A0A6J6I7H5_9ZZZZ</name>
<dbReference type="EMBL" id="CAEZVB010000021">
    <property type="protein sequence ID" value="CAB4619344.1"/>
    <property type="molecule type" value="Genomic_DNA"/>
</dbReference>
<proteinExistence type="predicted"/>